<dbReference type="PANTHER" id="PTHR10509:SF14">
    <property type="entry name" value="CAFFEOYL-COA O-METHYLTRANSFERASE 3-RELATED"/>
    <property type="match status" value="1"/>
</dbReference>
<dbReference type="GO" id="GO:0008757">
    <property type="term" value="F:S-adenosylmethionine-dependent methyltransferase activity"/>
    <property type="evidence" value="ECO:0007669"/>
    <property type="project" value="TreeGrafter"/>
</dbReference>
<keyword evidence="5" id="KW-1185">Reference proteome</keyword>
<evidence type="ECO:0000256" key="2">
    <source>
        <dbReference type="ARBA" id="ARBA00022679"/>
    </source>
</evidence>
<dbReference type="Proteomes" id="UP000294664">
    <property type="component" value="Unassembled WGS sequence"/>
</dbReference>
<name>A0A4R3LPT8_9HYPH</name>
<dbReference type="GO" id="GO:0032259">
    <property type="term" value="P:methylation"/>
    <property type="evidence" value="ECO:0007669"/>
    <property type="project" value="UniProtKB-KW"/>
</dbReference>
<dbReference type="InterPro" id="IPR029063">
    <property type="entry name" value="SAM-dependent_MTases_sf"/>
</dbReference>
<dbReference type="SUPFAM" id="SSF53335">
    <property type="entry name" value="S-adenosyl-L-methionine-dependent methyltransferases"/>
    <property type="match status" value="1"/>
</dbReference>
<sequence length="218" mass="23004">MDVWTRVDSYVAETLIDADPALEAALAASDAAGLPPIAVSPAQGRMLELFARMIGARRVLEIGTLAGYSTLWLARGLPADGRIVTLEAEPAHAAVARANFVRAGLAERIDLRIGPALDLLPGLSGDAPFDLVFIDADKPSNPDYLRWALRLTRPGSVIVADNVVREGAVADAASADPKVVGVRRYFEGLAADPRLVTTVVQTVGCKGYDGFALTRVGT</sequence>
<dbReference type="PANTHER" id="PTHR10509">
    <property type="entry name" value="O-METHYLTRANSFERASE-RELATED"/>
    <property type="match status" value="1"/>
</dbReference>
<keyword evidence="3" id="KW-0949">S-adenosyl-L-methionine</keyword>
<dbReference type="RefSeq" id="WP_132034007.1">
    <property type="nucleotide sequence ID" value="NZ_SMAI01000013.1"/>
</dbReference>
<dbReference type="GO" id="GO:0008171">
    <property type="term" value="F:O-methyltransferase activity"/>
    <property type="evidence" value="ECO:0007669"/>
    <property type="project" value="InterPro"/>
</dbReference>
<dbReference type="Pfam" id="PF01596">
    <property type="entry name" value="Methyltransf_3"/>
    <property type="match status" value="1"/>
</dbReference>
<organism evidence="4 5">
    <name type="scientific">Aquabacter spiritensis</name>
    <dbReference type="NCBI Taxonomy" id="933073"/>
    <lineage>
        <taxon>Bacteria</taxon>
        <taxon>Pseudomonadati</taxon>
        <taxon>Pseudomonadota</taxon>
        <taxon>Alphaproteobacteria</taxon>
        <taxon>Hyphomicrobiales</taxon>
        <taxon>Xanthobacteraceae</taxon>
        <taxon>Aquabacter</taxon>
    </lineage>
</organism>
<reference evidence="4 5" key="1">
    <citation type="submission" date="2019-03" db="EMBL/GenBank/DDBJ databases">
        <title>Genomic Encyclopedia of Type Strains, Phase IV (KMG-IV): sequencing the most valuable type-strain genomes for metagenomic binning, comparative biology and taxonomic classification.</title>
        <authorList>
            <person name="Goeker M."/>
        </authorList>
    </citation>
    <scope>NUCLEOTIDE SEQUENCE [LARGE SCALE GENOMIC DNA]</scope>
    <source>
        <strain evidence="4 5">DSM 9035</strain>
    </source>
</reference>
<keyword evidence="2 4" id="KW-0808">Transferase</keyword>
<evidence type="ECO:0000256" key="1">
    <source>
        <dbReference type="ARBA" id="ARBA00022603"/>
    </source>
</evidence>
<gene>
    <name evidence="4" type="ORF">EDC64_11357</name>
</gene>
<accession>A0A4R3LPT8</accession>
<protein>
    <submittedName>
        <fullName evidence="4">Putative O-methyltransferase YrrM</fullName>
    </submittedName>
</protein>
<dbReference type="CDD" id="cd02440">
    <property type="entry name" value="AdoMet_MTases"/>
    <property type="match status" value="1"/>
</dbReference>
<proteinExistence type="predicted"/>
<evidence type="ECO:0000313" key="4">
    <source>
        <dbReference type="EMBL" id="TCT02410.1"/>
    </source>
</evidence>
<dbReference type="AlphaFoldDB" id="A0A4R3LPT8"/>
<dbReference type="EMBL" id="SMAI01000013">
    <property type="protein sequence ID" value="TCT02410.1"/>
    <property type="molecule type" value="Genomic_DNA"/>
</dbReference>
<dbReference type="InterPro" id="IPR002935">
    <property type="entry name" value="SAM_O-MeTrfase"/>
</dbReference>
<comment type="caution">
    <text evidence="4">The sequence shown here is derived from an EMBL/GenBank/DDBJ whole genome shotgun (WGS) entry which is preliminary data.</text>
</comment>
<dbReference type="Gene3D" id="3.40.50.150">
    <property type="entry name" value="Vaccinia Virus protein VP39"/>
    <property type="match status" value="1"/>
</dbReference>
<dbReference type="OrthoDB" id="9799672at2"/>
<dbReference type="PROSITE" id="PS51682">
    <property type="entry name" value="SAM_OMT_I"/>
    <property type="match status" value="1"/>
</dbReference>
<keyword evidence="1 4" id="KW-0489">Methyltransferase</keyword>
<dbReference type="InterPro" id="IPR050362">
    <property type="entry name" value="Cation-dep_OMT"/>
</dbReference>
<evidence type="ECO:0000256" key="3">
    <source>
        <dbReference type="ARBA" id="ARBA00022691"/>
    </source>
</evidence>
<evidence type="ECO:0000313" key="5">
    <source>
        <dbReference type="Proteomes" id="UP000294664"/>
    </source>
</evidence>